<dbReference type="Pfam" id="PF00069">
    <property type="entry name" value="Pkinase"/>
    <property type="match status" value="1"/>
</dbReference>
<dbReference type="PANTHER" id="PTHR24348:SF68">
    <property type="entry name" value="SERINE_THREONINE-PROTEIN KINASE ATG1C"/>
    <property type="match status" value="1"/>
</dbReference>
<dbReference type="GeneID" id="6012345"/>
<dbReference type="InterPro" id="IPR011009">
    <property type="entry name" value="Kinase-like_dom_sf"/>
</dbReference>
<dbReference type="Proteomes" id="UP000001861">
    <property type="component" value="Unassembled WGS sequence"/>
</dbReference>
<comment type="caution">
    <text evidence="3">The sequence shown here is derived from an EMBL/GenBank/DDBJ whole genome shotgun (WGS) entry which is preliminary data.</text>
</comment>
<feature type="region of interest" description="Disordered" evidence="1">
    <location>
        <begin position="804"/>
        <end position="907"/>
    </location>
</feature>
<dbReference type="SUPFAM" id="SSF56112">
    <property type="entry name" value="Protein kinase-like (PK-like)"/>
    <property type="match status" value="1"/>
</dbReference>
<organism evidence="3 4">
    <name type="scientific">Coprinopsis cinerea (strain Okayama-7 / 130 / ATCC MYA-4618 / FGSC 9003)</name>
    <name type="common">Inky cap fungus</name>
    <name type="synonym">Hormographiella aspergillata</name>
    <dbReference type="NCBI Taxonomy" id="240176"/>
    <lineage>
        <taxon>Eukaryota</taxon>
        <taxon>Fungi</taxon>
        <taxon>Dikarya</taxon>
        <taxon>Basidiomycota</taxon>
        <taxon>Agaricomycotina</taxon>
        <taxon>Agaricomycetes</taxon>
        <taxon>Agaricomycetidae</taxon>
        <taxon>Agaricales</taxon>
        <taxon>Agaricineae</taxon>
        <taxon>Psathyrellaceae</taxon>
        <taxon>Coprinopsis</taxon>
    </lineage>
</organism>
<evidence type="ECO:0000259" key="2">
    <source>
        <dbReference type="PROSITE" id="PS50011"/>
    </source>
</evidence>
<dbReference type="AlphaFoldDB" id="A8NRN0"/>
<sequence length="1193" mass="131704">MDSSSSSRTNSPTSPLEQEPNDVFSIDDDTVSAELDFVEEIGNGNWGSVWLVRPKRSRPQCHHPAFKVGGRKFAVKLVHRDQKSPANASRIKSLWNEMKIVRSFRADQHPSIIAFHSFVVSVKYAMITMTYLPTPMPVEVQEVKAREWFRFLLSAVDFLHRRGVVHNDIKPANILLSHKNIPVLVDFGFAEKNDPEDETSFHSNLAYGTPEYLSPERARGLTHDTRKSDVWSLGVTFFEILNGRTPFEEFDGESLSTKEAVERYWARTLRGKWVGTWDVSPGMEKLLRRMICPNADLRCTAAHALADRYWSPGREESKNTHRRSASEISSIVFEKDLDKLLNMTPPRSRRTVDASENPVSPPGLALPQDLDSSTRRHSLVKSKSQPKVTASNIQPRRRPAPPVIDLSPIKASPPASPYASASAKENMAAAANRNRSVAGHKENKHGTASSRRAFGAIIAPDNNTIMPPPPLSTRIPIKTLDEMTSRRRSGLFDSTRSRSNLALSNKTSNINLKDGDRSLSGSLRANGSNNVKDRVLEWEREKQRLREMERLEELERERDEHFEREKARRKEKREKKEEENKEDTLAAPPVTHKRSKKASADAEGEKENMGASKPGQKQKSHASPPTLPLPPVMSPLSRMLNTFPAPTPNNTVIQSPPAPQPAKQSRQNIFKHSIKASIDKTVQFCKAPSIGRAAGSKTGGGSTSATPGRGFSFDIVREVEKAGAKIRRESRDEPRTSKHREEVSTPLSPNIGSVVSPITPLGPIKNAAMMEQAAAETQMDRMAIWMKNVKEVVEETQANFEAMAPQEFSLPPLPVPLPRSQSRQNRSSRLPRRVLAASQIFDENGQPSTADSSFTSNKASMTSSTQHCPPPPPSAYTGPGTPRRISGSSGPSQEISVHPHASGSPLVSAASSNFVIPEIVTPSKQKRRATVSTRSPEPLISAKFADNVDYSASTSNLNIAAYVAAKRNQSQSTLTKLGITPLGLDPDHKKSSETLIKLSDVDRSLFVPSPFVSQDNLLDNSSFVFAREPSYDDLTGSPCHVEAYPSRNRPSKDVSYMDTPNRLKMENVYDRFLMTSGVKRCGKGYQSESFGPTSNTLGPSTNKRESFRPFSSTRKPMPPPVSSEDIIEKMENKAVSVDELGMMTNVEGEAGTTPLHSVGSKDEGGGTVAMVRRAFKAMVPGKAVVSKRTSKVY</sequence>
<dbReference type="CDD" id="cd14014">
    <property type="entry name" value="STKc_PknB_like"/>
    <property type="match status" value="1"/>
</dbReference>
<feature type="compositionally biased region" description="Basic and acidic residues" evidence="1">
    <location>
        <begin position="555"/>
        <end position="584"/>
    </location>
</feature>
<feature type="region of interest" description="Disordered" evidence="1">
    <location>
        <begin position="1"/>
        <end position="23"/>
    </location>
</feature>
<feature type="compositionally biased region" description="Polar residues" evidence="1">
    <location>
        <begin position="492"/>
        <end position="511"/>
    </location>
</feature>
<protein>
    <submittedName>
        <fullName evidence="3">CAMK/CAMKL/MARK protein kinase</fullName>
    </submittedName>
</protein>
<accession>A8NRN0</accession>
<feature type="region of interest" description="Disordered" evidence="1">
    <location>
        <begin position="343"/>
        <end position="423"/>
    </location>
</feature>
<dbReference type="KEGG" id="cci:CC1G_02900"/>
<feature type="compositionally biased region" description="Low complexity" evidence="1">
    <location>
        <begin position="818"/>
        <end position="828"/>
    </location>
</feature>
<dbReference type="InterPro" id="IPR008271">
    <property type="entry name" value="Ser/Thr_kinase_AS"/>
</dbReference>
<feature type="domain" description="Protein kinase" evidence="2">
    <location>
        <begin position="35"/>
        <end position="310"/>
    </location>
</feature>
<feature type="region of interest" description="Disordered" evidence="1">
    <location>
        <begin position="723"/>
        <end position="751"/>
    </location>
</feature>
<feature type="region of interest" description="Disordered" evidence="1">
    <location>
        <begin position="486"/>
        <end position="527"/>
    </location>
</feature>
<feature type="compositionally biased region" description="Low complexity" evidence="1">
    <location>
        <begin position="407"/>
        <end position="423"/>
    </location>
</feature>
<dbReference type="eggNOG" id="KOG0586">
    <property type="taxonomic scope" value="Eukaryota"/>
</dbReference>
<feature type="compositionally biased region" description="Basic and acidic residues" evidence="1">
    <location>
        <begin position="723"/>
        <end position="743"/>
    </location>
</feature>
<dbReference type="RefSeq" id="XP_001835812.2">
    <property type="nucleotide sequence ID" value="XM_001835760.2"/>
</dbReference>
<keyword evidence="3" id="KW-0808">Transferase</keyword>
<dbReference type="PROSITE" id="PS50011">
    <property type="entry name" value="PROTEIN_KINASE_DOM"/>
    <property type="match status" value="1"/>
</dbReference>
<gene>
    <name evidence="3" type="ORF">CC1G_02900</name>
</gene>
<dbReference type="VEuPathDB" id="FungiDB:CC1G_02900"/>
<evidence type="ECO:0000313" key="4">
    <source>
        <dbReference type="Proteomes" id="UP000001861"/>
    </source>
</evidence>
<feature type="compositionally biased region" description="Basic and acidic residues" evidence="1">
    <location>
        <begin position="598"/>
        <end position="608"/>
    </location>
</feature>
<dbReference type="OMA" id="TPFEHAE"/>
<dbReference type="OrthoDB" id="68483at2759"/>
<dbReference type="STRING" id="240176.A8NRN0"/>
<dbReference type="InterPro" id="IPR000719">
    <property type="entry name" value="Prot_kinase_dom"/>
</dbReference>
<dbReference type="GO" id="GO:0010506">
    <property type="term" value="P:regulation of autophagy"/>
    <property type="evidence" value="ECO:0007669"/>
    <property type="project" value="InterPro"/>
</dbReference>
<feature type="compositionally biased region" description="Low complexity" evidence="1">
    <location>
        <begin position="1"/>
        <end position="15"/>
    </location>
</feature>
<name>A8NRN0_COPC7</name>
<feature type="compositionally biased region" description="Polar residues" evidence="1">
    <location>
        <begin position="381"/>
        <end position="394"/>
    </location>
</feature>
<dbReference type="SMART" id="SM00220">
    <property type="entry name" value="S_TKc"/>
    <property type="match status" value="1"/>
</dbReference>
<dbReference type="HOGENOM" id="CLU_274298_0_0_1"/>
<feature type="compositionally biased region" description="Polar residues" evidence="1">
    <location>
        <begin position="1086"/>
        <end position="1101"/>
    </location>
</feature>
<evidence type="ECO:0000256" key="1">
    <source>
        <dbReference type="SAM" id="MobiDB-lite"/>
    </source>
</evidence>
<reference evidence="3 4" key="1">
    <citation type="journal article" date="2010" name="Proc. Natl. Acad. Sci. U.S.A.">
        <title>Insights into evolution of multicellular fungi from the assembled chromosomes of the mushroom Coprinopsis cinerea (Coprinus cinereus).</title>
        <authorList>
            <person name="Stajich J.E."/>
            <person name="Wilke S.K."/>
            <person name="Ahren D."/>
            <person name="Au C.H."/>
            <person name="Birren B.W."/>
            <person name="Borodovsky M."/>
            <person name="Burns C."/>
            <person name="Canback B."/>
            <person name="Casselton L.A."/>
            <person name="Cheng C.K."/>
            <person name="Deng J."/>
            <person name="Dietrich F.S."/>
            <person name="Fargo D.C."/>
            <person name="Farman M.L."/>
            <person name="Gathman A.C."/>
            <person name="Goldberg J."/>
            <person name="Guigo R."/>
            <person name="Hoegger P.J."/>
            <person name="Hooker J.B."/>
            <person name="Huggins A."/>
            <person name="James T.Y."/>
            <person name="Kamada T."/>
            <person name="Kilaru S."/>
            <person name="Kodira C."/>
            <person name="Kues U."/>
            <person name="Kupfer D."/>
            <person name="Kwan H.S."/>
            <person name="Lomsadze A."/>
            <person name="Li W."/>
            <person name="Lilly W.W."/>
            <person name="Ma L.J."/>
            <person name="Mackey A.J."/>
            <person name="Manning G."/>
            <person name="Martin F."/>
            <person name="Muraguchi H."/>
            <person name="Natvig D.O."/>
            <person name="Palmerini H."/>
            <person name="Ramesh M.A."/>
            <person name="Rehmeyer C.J."/>
            <person name="Roe B.A."/>
            <person name="Shenoy N."/>
            <person name="Stanke M."/>
            <person name="Ter-Hovhannisyan V."/>
            <person name="Tunlid A."/>
            <person name="Velagapudi R."/>
            <person name="Vision T.J."/>
            <person name="Zeng Q."/>
            <person name="Zolan M.E."/>
            <person name="Pukkila P.J."/>
        </authorList>
    </citation>
    <scope>NUCLEOTIDE SEQUENCE [LARGE SCALE GENOMIC DNA]</scope>
    <source>
        <strain evidence="4">Okayama-7 / 130 / ATCC MYA-4618 / FGSC 9003</strain>
    </source>
</reference>
<evidence type="ECO:0000313" key="3">
    <source>
        <dbReference type="EMBL" id="EAU85877.2"/>
    </source>
</evidence>
<dbReference type="GO" id="GO:0004674">
    <property type="term" value="F:protein serine/threonine kinase activity"/>
    <property type="evidence" value="ECO:0007669"/>
    <property type="project" value="InterPro"/>
</dbReference>
<dbReference type="PANTHER" id="PTHR24348">
    <property type="entry name" value="SERINE/THREONINE-PROTEIN KINASE UNC-51-RELATED"/>
    <property type="match status" value="1"/>
</dbReference>
<dbReference type="InterPro" id="IPR045269">
    <property type="entry name" value="Atg1-like"/>
</dbReference>
<dbReference type="GO" id="GO:0005524">
    <property type="term" value="F:ATP binding"/>
    <property type="evidence" value="ECO:0007669"/>
    <property type="project" value="InterPro"/>
</dbReference>
<keyword evidence="4" id="KW-1185">Reference proteome</keyword>
<dbReference type="EMBL" id="AACS02000008">
    <property type="protein sequence ID" value="EAU85877.2"/>
    <property type="molecule type" value="Genomic_DNA"/>
</dbReference>
<feature type="compositionally biased region" description="Polar residues" evidence="1">
    <location>
        <begin position="845"/>
        <end position="867"/>
    </location>
</feature>
<dbReference type="Gene3D" id="1.10.510.10">
    <property type="entry name" value="Transferase(Phosphotransferase) domain 1"/>
    <property type="match status" value="1"/>
</dbReference>
<dbReference type="GO" id="GO:0005737">
    <property type="term" value="C:cytoplasm"/>
    <property type="evidence" value="ECO:0007669"/>
    <property type="project" value="TreeGrafter"/>
</dbReference>
<feature type="region of interest" description="Disordered" evidence="1">
    <location>
        <begin position="1083"/>
        <end position="1123"/>
    </location>
</feature>
<keyword evidence="3" id="KW-0418">Kinase</keyword>
<proteinExistence type="predicted"/>
<feature type="compositionally biased region" description="Polar residues" evidence="1">
    <location>
        <begin position="886"/>
        <end position="895"/>
    </location>
</feature>
<dbReference type="InParanoid" id="A8NRN0"/>
<feature type="region of interest" description="Disordered" evidence="1">
    <location>
        <begin position="555"/>
        <end position="667"/>
    </location>
</feature>
<dbReference type="PROSITE" id="PS00108">
    <property type="entry name" value="PROTEIN_KINASE_ST"/>
    <property type="match status" value="1"/>
</dbReference>